<keyword evidence="2" id="KW-1185">Reference proteome</keyword>
<gene>
    <name evidence="1" type="ORF">Ade02nite_44930</name>
</gene>
<sequence length="215" mass="23361">MRIPRSLVLAAVAALGVRVVKSRRQRFLHPRGRVYEGELHVWGGDCGAALLDRPGRHPVTVRISKGLGVEGDRPDVRGVALRVHGDEPIDLLLSTCGKGRFTRHLPVPRRGYETFYGSILAYRTGDGRKVYLGATLSGDTITLDVDGHPVGQAVMGTEVGDSVVFDPIRHTAEDLHPTGTIHGARGLAYPLSQWWRGVRRTAPSATGTARAISHR</sequence>
<evidence type="ECO:0000313" key="1">
    <source>
        <dbReference type="EMBL" id="GID75852.1"/>
    </source>
</evidence>
<reference evidence="1 2" key="1">
    <citation type="submission" date="2021-01" db="EMBL/GenBank/DDBJ databases">
        <title>Whole genome shotgun sequence of Actinoplanes deccanensis NBRC 13994.</title>
        <authorList>
            <person name="Komaki H."/>
            <person name="Tamura T."/>
        </authorList>
    </citation>
    <scope>NUCLEOTIDE SEQUENCE [LARGE SCALE GENOMIC DNA]</scope>
    <source>
        <strain evidence="1 2">NBRC 13994</strain>
    </source>
</reference>
<comment type="caution">
    <text evidence="1">The sequence shown here is derived from an EMBL/GenBank/DDBJ whole genome shotgun (WGS) entry which is preliminary data.</text>
</comment>
<dbReference type="RefSeq" id="WP_203766944.1">
    <property type="nucleotide sequence ID" value="NZ_BAAABO010000046.1"/>
</dbReference>
<dbReference type="Proteomes" id="UP000609879">
    <property type="component" value="Unassembled WGS sequence"/>
</dbReference>
<accession>A0ABQ3Y772</accession>
<protein>
    <submittedName>
        <fullName evidence="1">Uncharacterized protein</fullName>
    </submittedName>
</protein>
<proteinExistence type="predicted"/>
<dbReference type="SUPFAM" id="SSF56634">
    <property type="entry name" value="Heme-dependent catalase-like"/>
    <property type="match status" value="1"/>
</dbReference>
<evidence type="ECO:0000313" key="2">
    <source>
        <dbReference type="Proteomes" id="UP000609879"/>
    </source>
</evidence>
<dbReference type="InterPro" id="IPR020835">
    <property type="entry name" value="Catalase_sf"/>
</dbReference>
<name>A0ABQ3Y772_9ACTN</name>
<organism evidence="1 2">
    <name type="scientific">Paractinoplanes deccanensis</name>
    <dbReference type="NCBI Taxonomy" id="113561"/>
    <lineage>
        <taxon>Bacteria</taxon>
        <taxon>Bacillati</taxon>
        <taxon>Actinomycetota</taxon>
        <taxon>Actinomycetes</taxon>
        <taxon>Micromonosporales</taxon>
        <taxon>Micromonosporaceae</taxon>
        <taxon>Paractinoplanes</taxon>
    </lineage>
</organism>
<dbReference type="EMBL" id="BOMI01000084">
    <property type="protein sequence ID" value="GID75852.1"/>
    <property type="molecule type" value="Genomic_DNA"/>
</dbReference>